<sequence>MNVEDYVKSAQNGDEISLGVLYKLYSKAMLNTSIRILKERHQAEDVMQDAFINAFRNIGKLKDPKSFGGWLKRITINESLKHIKKSFLWVEVSEEMDIQVDSDAIEDEWWKDFEFTELLNLIDILPSGCRLIFNLFAIESLSHKQISDRLNISESTSKTQYRRAKQMLRNMALSQRKIDG</sequence>
<dbReference type="GO" id="GO:0016987">
    <property type="term" value="F:sigma factor activity"/>
    <property type="evidence" value="ECO:0007669"/>
    <property type="project" value="UniProtKB-KW"/>
</dbReference>
<dbReference type="InterPro" id="IPR013249">
    <property type="entry name" value="RNA_pol_sigma70_r4_t2"/>
</dbReference>
<evidence type="ECO:0000256" key="4">
    <source>
        <dbReference type="ARBA" id="ARBA00023163"/>
    </source>
</evidence>
<dbReference type="Gene3D" id="1.10.10.10">
    <property type="entry name" value="Winged helix-like DNA-binding domain superfamily/Winged helix DNA-binding domain"/>
    <property type="match status" value="1"/>
</dbReference>
<dbReference type="GO" id="GO:0006352">
    <property type="term" value="P:DNA-templated transcription initiation"/>
    <property type="evidence" value="ECO:0007669"/>
    <property type="project" value="InterPro"/>
</dbReference>
<dbReference type="OrthoDB" id="1491902at2"/>
<evidence type="ECO:0000259" key="6">
    <source>
        <dbReference type="Pfam" id="PF08281"/>
    </source>
</evidence>
<dbReference type="InterPro" id="IPR014284">
    <property type="entry name" value="RNA_pol_sigma-70_dom"/>
</dbReference>
<dbReference type="GO" id="GO:0003677">
    <property type="term" value="F:DNA binding"/>
    <property type="evidence" value="ECO:0007669"/>
    <property type="project" value="InterPro"/>
</dbReference>
<evidence type="ECO:0000256" key="3">
    <source>
        <dbReference type="ARBA" id="ARBA00023082"/>
    </source>
</evidence>
<dbReference type="Gene3D" id="1.10.1740.10">
    <property type="match status" value="1"/>
</dbReference>
<organism evidence="7 8">
    <name type="scientific">Pedobacter cryoconitis</name>
    <dbReference type="NCBI Taxonomy" id="188932"/>
    <lineage>
        <taxon>Bacteria</taxon>
        <taxon>Pseudomonadati</taxon>
        <taxon>Bacteroidota</taxon>
        <taxon>Sphingobacteriia</taxon>
        <taxon>Sphingobacteriales</taxon>
        <taxon>Sphingobacteriaceae</taxon>
        <taxon>Pedobacter</taxon>
    </lineage>
</organism>
<dbReference type="PATRIC" id="fig|188932.3.peg.1155"/>
<dbReference type="KEGG" id="pcm:AY601_1118"/>
<evidence type="ECO:0000259" key="5">
    <source>
        <dbReference type="Pfam" id="PF04542"/>
    </source>
</evidence>
<evidence type="ECO:0000256" key="1">
    <source>
        <dbReference type="ARBA" id="ARBA00010641"/>
    </source>
</evidence>
<dbReference type="AlphaFoldDB" id="A0A127V9U5"/>
<dbReference type="Pfam" id="PF04542">
    <property type="entry name" value="Sigma70_r2"/>
    <property type="match status" value="1"/>
</dbReference>
<evidence type="ECO:0000313" key="8">
    <source>
        <dbReference type="Proteomes" id="UP000071561"/>
    </source>
</evidence>
<feature type="domain" description="RNA polymerase sigma factor 70 region 4 type 2" evidence="6">
    <location>
        <begin position="117"/>
        <end position="168"/>
    </location>
</feature>
<dbReference type="RefSeq" id="WP_068397639.1">
    <property type="nucleotide sequence ID" value="NZ_CP014504.1"/>
</dbReference>
<dbReference type="InterPro" id="IPR013325">
    <property type="entry name" value="RNA_pol_sigma_r2"/>
</dbReference>
<dbReference type="PANTHER" id="PTHR43133">
    <property type="entry name" value="RNA POLYMERASE ECF-TYPE SIGMA FACTO"/>
    <property type="match status" value="1"/>
</dbReference>
<proteinExistence type="inferred from homology"/>
<dbReference type="NCBIfam" id="TIGR02937">
    <property type="entry name" value="sigma70-ECF"/>
    <property type="match status" value="1"/>
</dbReference>
<accession>A0A127V9U5</accession>
<dbReference type="Pfam" id="PF08281">
    <property type="entry name" value="Sigma70_r4_2"/>
    <property type="match status" value="1"/>
</dbReference>
<keyword evidence="4" id="KW-0804">Transcription</keyword>
<reference evidence="7 8" key="1">
    <citation type="submission" date="2016-03" db="EMBL/GenBank/DDBJ databases">
        <title>Complete genome sequence of Pedobacter cryoconitis PAMC 27485.</title>
        <authorList>
            <person name="Lee J."/>
            <person name="Kim O.-S."/>
        </authorList>
    </citation>
    <scope>NUCLEOTIDE SEQUENCE [LARGE SCALE GENOMIC DNA]</scope>
    <source>
        <strain evidence="7 8">PAMC 27485</strain>
    </source>
</reference>
<dbReference type="SUPFAM" id="SSF88946">
    <property type="entry name" value="Sigma2 domain of RNA polymerase sigma factors"/>
    <property type="match status" value="1"/>
</dbReference>
<keyword evidence="8" id="KW-1185">Reference proteome</keyword>
<comment type="similarity">
    <text evidence="1">Belongs to the sigma-70 factor family. ECF subfamily.</text>
</comment>
<dbReference type="Proteomes" id="UP000071561">
    <property type="component" value="Chromosome"/>
</dbReference>
<keyword evidence="2" id="KW-0805">Transcription regulation</keyword>
<feature type="domain" description="RNA polymerase sigma-70 region 2" evidence="5">
    <location>
        <begin position="21"/>
        <end position="85"/>
    </location>
</feature>
<evidence type="ECO:0000256" key="2">
    <source>
        <dbReference type="ARBA" id="ARBA00023015"/>
    </source>
</evidence>
<dbReference type="InterPro" id="IPR039425">
    <property type="entry name" value="RNA_pol_sigma-70-like"/>
</dbReference>
<evidence type="ECO:0000313" key="7">
    <source>
        <dbReference type="EMBL" id="AMP98045.1"/>
    </source>
</evidence>
<dbReference type="SUPFAM" id="SSF88659">
    <property type="entry name" value="Sigma3 and sigma4 domains of RNA polymerase sigma factors"/>
    <property type="match status" value="1"/>
</dbReference>
<protein>
    <submittedName>
        <fullName evidence="7">RNA polymerase ECF-type sigma factor</fullName>
    </submittedName>
</protein>
<dbReference type="EMBL" id="CP014504">
    <property type="protein sequence ID" value="AMP98045.1"/>
    <property type="molecule type" value="Genomic_DNA"/>
</dbReference>
<dbReference type="InterPro" id="IPR013324">
    <property type="entry name" value="RNA_pol_sigma_r3/r4-like"/>
</dbReference>
<dbReference type="InterPro" id="IPR007627">
    <property type="entry name" value="RNA_pol_sigma70_r2"/>
</dbReference>
<dbReference type="PANTHER" id="PTHR43133:SF46">
    <property type="entry name" value="RNA POLYMERASE SIGMA-70 FACTOR ECF SUBFAMILY"/>
    <property type="match status" value="1"/>
</dbReference>
<name>A0A127V9U5_9SPHI</name>
<gene>
    <name evidence="7" type="ORF">AY601_1118</name>
</gene>
<dbReference type="InterPro" id="IPR036388">
    <property type="entry name" value="WH-like_DNA-bd_sf"/>
</dbReference>
<keyword evidence="3" id="KW-0731">Sigma factor</keyword>